<evidence type="ECO:0000313" key="14">
    <source>
        <dbReference type="EnsemblPlants" id="Kaladp0029s0174.1.v1.1"/>
    </source>
</evidence>
<dbReference type="Pfam" id="PF01095">
    <property type="entry name" value="Pectinesterase"/>
    <property type="match status" value="1"/>
</dbReference>
<evidence type="ECO:0000256" key="1">
    <source>
        <dbReference type="ARBA" id="ARBA00005184"/>
    </source>
</evidence>
<accession>A0A7N0TAW6</accession>
<comment type="similarity">
    <text evidence="3">In the C-terminal section; belongs to the pectinesterase family.</text>
</comment>
<evidence type="ECO:0000256" key="2">
    <source>
        <dbReference type="ARBA" id="ARBA00006027"/>
    </source>
</evidence>
<dbReference type="InterPro" id="IPR035513">
    <property type="entry name" value="Invertase/methylesterase_inhib"/>
</dbReference>
<dbReference type="InterPro" id="IPR000070">
    <property type="entry name" value="Pectinesterase_cat"/>
</dbReference>
<dbReference type="GO" id="GO:0045490">
    <property type="term" value="P:pectin catabolic process"/>
    <property type="evidence" value="ECO:0007669"/>
    <property type="project" value="UniProtKB-UniRule"/>
</dbReference>
<dbReference type="CDD" id="cd15798">
    <property type="entry name" value="PMEI-like_3"/>
    <property type="match status" value="1"/>
</dbReference>
<comment type="similarity">
    <text evidence="2">In the N-terminal section; belongs to the PMEI family.</text>
</comment>
<feature type="domain" description="Pectinesterase inhibitor" evidence="13">
    <location>
        <begin position="45"/>
        <end position="198"/>
    </location>
</feature>
<comment type="pathway">
    <text evidence="1 12">Glycan metabolism; pectin degradation; 2-dehydro-3-deoxy-D-gluconate from pectin: step 1/5.</text>
</comment>
<dbReference type="InterPro" id="IPR012334">
    <property type="entry name" value="Pectin_lyas_fold"/>
</dbReference>
<comment type="catalytic activity">
    <reaction evidence="9 12">
        <text>[(1-&gt;4)-alpha-D-galacturonosyl methyl ester](n) + n H2O = [(1-&gt;4)-alpha-D-galacturonosyl](n) + n methanol + n H(+)</text>
        <dbReference type="Rhea" id="RHEA:22380"/>
        <dbReference type="Rhea" id="RHEA-COMP:14570"/>
        <dbReference type="Rhea" id="RHEA-COMP:14573"/>
        <dbReference type="ChEBI" id="CHEBI:15377"/>
        <dbReference type="ChEBI" id="CHEBI:15378"/>
        <dbReference type="ChEBI" id="CHEBI:17790"/>
        <dbReference type="ChEBI" id="CHEBI:140522"/>
        <dbReference type="ChEBI" id="CHEBI:140523"/>
        <dbReference type="EC" id="3.1.1.11"/>
    </reaction>
</comment>
<dbReference type="GO" id="GO:0004857">
    <property type="term" value="F:enzyme inhibitor activity"/>
    <property type="evidence" value="ECO:0007669"/>
    <property type="project" value="InterPro"/>
</dbReference>
<evidence type="ECO:0000256" key="10">
    <source>
        <dbReference type="ARBA" id="ARBA00057335"/>
    </source>
</evidence>
<evidence type="ECO:0000256" key="3">
    <source>
        <dbReference type="ARBA" id="ARBA00007786"/>
    </source>
</evidence>
<evidence type="ECO:0000256" key="9">
    <source>
        <dbReference type="ARBA" id="ARBA00047928"/>
    </source>
</evidence>
<dbReference type="InterPro" id="IPR033131">
    <property type="entry name" value="Pectinesterase_Asp_AS"/>
</dbReference>
<proteinExistence type="inferred from homology"/>
<dbReference type="Proteomes" id="UP000594263">
    <property type="component" value="Unplaced"/>
</dbReference>
<evidence type="ECO:0000256" key="7">
    <source>
        <dbReference type="ARBA" id="ARBA00023157"/>
    </source>
</evidence>
<evidence type="ECO:0000256" key="6">
    <source>
        <dbReference type="ARBA" id="ARBA00023085"/>
    </source>
</evidence>
<dbReference type="Gene3D" id="2.160.20.10">
    <property type="entry name" value="Single-stranded right-handed beta-helix, Pectin lyase-like"/>
    <property type="match status" value="1"/>
</dbReference>
<dbReference type="FunFam" id="1.20.140.40:FF:000001">
    <property type="entry name" value="Pectinesterase"/>
    <property type="match status" value="1"/>
</dbReference>
<dbReference type="EC" id="3.1.1.11" evidence="4 12"/>
<reference evidence="14" key="1">
    <citation type="submission" date="2021-01" db="UniProtKB">
        <authorList>
            <consortium name="EnsemblPlants"/>
        </authorList>
    </citation>
    <scope>IDENTIFICATION</scope>
</reference>
<dbReference type="UniPathway" id="UPA00545">
    <property type="reaction ID" value="UER00823"/>
</dbReference>
<dbReference type="FunFam" id="2.160.20.10:FF:000001">
    <property type="entry name" value="Pectinesterase"/>
    <property type="match status" value="1"/>
</dbReference>
<dbReference type="Gramene" id="Kaladp0029s0174.1.v1.1">
    <property type="protein sequence ID" value="Kaladp0029s0174.1.v1.1"/>
    <property type="gene ID" value="Kaladp0029s0174.v1.1"/>
</dbReference>
<keyword evidence="8" id="KW-0325">Glycoprotein</keyword>
<evidence type="ECO:0000256" key="8">
    <source>
        <dbReference type="ARBA" id="ARBA00023180"/>
    </source>
</evidence>
<evidence type="ECO:0000256" key="5">
    <source>
        <dbReference type="ARBA" id="ARBA00022801"/>
    </source>
</evidence>
<evidence type="ECO:0000313" key="15">
    <source>
        <dbReference type="Proteomes" id="UP000594263"/>
    </source>
</evidence>
<evidence type="ECO:0000256" key="12">
    <source>
        <dbReference type="RuleBase" id="RU000589"/>
    </source>
</evidence>
<dbReference type="OMA" id="LATDNMT"/>
<dbReference type="NCBIfam" id="TIGR01614">
    <property type="entry name" value="PME_inhib"/>
    <property type="match status" value="1"/>
</dbReference>
<dbReference type="SMART" id="SM00856">
    <property type="entry name" value="PMEI"/>
    <property type="match status" value="1"/>
</dbReference>
<dbReference type="Pfam" id="PF04043">
    <property type="entry name" value="PMEI"/>
    <property type="match status" value="1"/>
</dbReference>
<evidence type="ECO:0000256" key="11">
    <source>
        <dbReference type="PROSITE-ProRule" id="PRU10040"/>
    </source>
</evidence>
<keyword evidence="15" id="KW-1185">Reference proteome</keyword>
<keyword evidence="7" id="KW-1015">Disulfide bond</keyword>
<dbReference type="InterPro" id="IPR006501">
    <property type="entry name" value="Pectinesterase_inhib_dom"/>
</dbReference>
<dbReference type="Gene3D" id="1.20.140.40">
    <property type="entry name" value="Invertase/pectin methylesterase inhibitor family protein"/>
    <property type="match status" value="1"/>
</dbReference>
<dbReference type="SUPFAM" id="SSF51126">
    <property type="entry name" value="Pectin lyase-like"/>
    <property type="match status" value="1"/>
</dbReference>
<dbReference type="GO" id="GO:0030599">
    <property type="term" value="F:pectinesterase activity"/>
    <property type="evidence" value="ECO:0007669"/>
    <property type="project" value="UniProtKB-UniRule"/>
</dbReference>
<dbReference type="InterPro" id="IPR011050">
    <property type="entry name" value="Pectin_lyase_fold/virulence"/>
</dbReference>
<keyword evidence="6 12" id="KW-0063">Aspartyl esterase</keyword>
<comment type="function">
    <text evidence="10">Acts in the modification of cell walls via demethylesterification of cell wall pectin.</text>
</comment>
<evidence type="ECO:0000259" key="13">
    <source>
        <dbReference type="SMART" id="SM00856"/>
    </source>
</evidence>
<dbReference type="PROSITE" id="PS00503">
    <property type="entry name" value="PECTINESTERASE_2"/>
    <property type="match status" value="1"/>
</dbReference>
<dbReference type="AlphaFoldDB" id="A0A7N0TAW6"/>
<organism evidence="14 15">
    <name type="scientific">Kalanchoe fedtschenkoi</name>
    <name type="common">Lavender scallops</name>
    <name type="synonym">South American air plant</name>
    <dbReference type="NCBI Taxonomy" id="63787"/>
    <lineage>
        <taxon>Eukaryota</taxon>
        <taxon>Viridiplantae</taxon>
        <taxon>Streptophyta</taxon>
        <taxon>Embryophyta</taxon>
        <taxon>Tracheophyta</taxon>
        <taxon>Spermatophyta</taxon>
        <taxon>Magnoliopsida</taxon>
        <taxon>eudicotyledons</taxon>
        <taxon>Gunneridae</taxon>
        <taxon>Pentapetalae</taxon>
        <taxon>Saxifragales</taxon>
        <taxon>Crassulaceae</taxon>
        <taxon>Kalanchoe</taxon>
    </lineage>
</organism>
<dbReference type="EnsemblPlants" id="Kaladp0029s0174.1.v1.1">
    <property type="protein sequence ID" value="Kaladp0029s0174.1.v1.1"/>
    <property type="gene ID" value="Kaladp0029s0174.v1.1"/>
</dbReference>
<protein>
    <recommendedName>
        <fullName evidence="4 12">Pectinesterase</fullName>
        <ecNumber evidence="4 12">3.1.1.11</ecNumber>
    </recommendedName>
</protein>
<name>A0A7N0TAW6_KALFE</name>
<dbReference type="SUPFAM" id="SSF101148">
    <property type="entry name" value="Plant invertase/pectin methylesterase inhibitor"/>
    <property type="match status" value="1"/>
</dbReference>
<dbReference type="PANTHER" id="PTHR31707">
    <property type="entry name" value="PECTINESTERASE"/>
    <property type="match status" value="1"/>
</dbReference>
<feature type="active site" evidence="11">
    <location>
        <position position="401"/>
    </location>
</feature>
<sequence>MGKKVAIIGVSSIFLVAMVVAVVVGATRKPSSAAASSSSAAELSATSKAVQTLCQPTDYKEACEKSLASANTTDPKELMKLAFKAAMNEVALALSNSSQLEKANSDDKTGQALKTCNEALDSAIDNLQRSFDKLGAFDLSKVDDYLNDVQTWLSSSYSYGVMCLDSFEWNTTESDKAKAEMETALKSAKELTSNALVMVNQVEKVLGSLNIPISQTSSRRRLLSEDGFPSWVNAGMRRLLTAPARNIKAAVVVAKDGSGRYSKVSDAVKNIPADRDGSRMYIIYVKAGVYSEVVTVDKKQTNVMIVGDGPHKTKITGGLNYVDGVGTFQTGTFKALGNNFIARDIGFENTAGSEKHQAVALHAEGDMSVFYNCRIDAFQDTLLTASGRQFYRDCTITGTVDFIFGYASAIFQNCRLLIRKPMDNQQCMVTADGRENDHLASGIVIHNSVITAAPDMAPVKASFKSYLGRPWKPLARTVVINSQIDDVIDAEGWMPWSGSNHEKTCFYGEYGNSGTGANTNGRVSWGRKLTKNQALFFTVRRFIAGDKWIPRSGVPFVAGL</sequence>
<dbReference type="GO" id="GO:0042545">
    <property type="term" value="P:cell wall modification"/>
    <property type="evidence" value="ECO:0007669"/>
    <property type="project" value="UniProtKB-UniRule"/>
</dbReference>
<evidence type="ECO:0000256" key="4">
    <source>
        <dbReference type="ARBA" id="ARBA00013229"/>
    </source>
</evidence>
<keyword evidence="5 12" id="KW-0378">Hydrolase</keyword>